<dbReference type="InterPro" id="IPR024079">
    <property type="entry name" value="MetalloPept_cat_dom_sf"/>
</dbReference>
<keyword evidence="2" id="KW-0645">Protease</keyword>
<organism evidence="12 13">
    <name type="scientific">Candidatus Defluviibacterium haderslevense</name>
    <dbReference type="NCBI Taxonomy" id="2981993"/>
    <lineage>
        <taxon>Bacteria</taxon>
        <taxon>Pseudomonadati</taxon>
        <taxon>Bacteroidota</taxon>
        <taxon>Saprospiria</taxon>
        <taxon>Saprospirales</taxon>
        <taxon>Saprospiraceae</taxon>
        <taxon>Candidatus Defluviibacterium</taxon>
    </lineage>
</organism>
<evidence type="ECO:0000256" key="6">
    <source>
        <dbReference type="ARBA" id="ARBA00022833"/>
    </source>
</evidence>
<protein>
    <submittedName>
        <fullName evidence="12">T9SS type A sorting domain-containing protein</fullName>
    </submittedName>
</protein>
<keyword evidence="4" id="KW-0732">Signal</keyword>
<reference evidence="12 13" key="1">
    <citation type="submission" date="2020-10" db="EMBL/GenBank/DDBJ databases">
        <title>Connecting structure to function with the recovery of over 1000 high-quality activated sludge metagenome-assembled genomes encoding full-length rRNA genes using long-read sequencing.</title>
        <authorList>
            <person name="Singleton C.M."/>
            <person name="Petriglieri F."/>
            <person name="Kristensen J.M."/>
            <person name="Kirkegaard R.H."/>
            <person name="Michaelsen T.Y."/>
            <person name="Andersen M.H."/>
            <person name="Karst S.M."/>
            <person name="Dueholm M.S."/>
            <person name="Nielsen P.H."/>
            <person name="Albertsen M."/>
        </authorList>
    </citation>
    <scope>NUCLEOTIDE SEQUENCE [LARGE SCALE GENOMIC DNA]</scope>
    <source>
        <strain evidence="12">Ribe_18-Q3-R11-54_BAT3C.373</strain>
    </source>
</reference>
<sequence length="1270" mass="137238">MEKIIAIAYFILVSGFVYHLNAQEHCGFDVLHATKMANDEAYRNQMNDMEFKIKAILKSQKQNYRSQSPIYDVPVVVHVIHLGEAIGTGTNISDAQIKGAIQTLNNEFRNSNGTGVDMQINFCLAVRDPNGNPSTGINRVNGTVVPKYSIGGISNPYYNTCGNEKAVKDLSKWPFESYLNIWVVSKICGGNISGYATFQSGSVYDGVVILSTQITSTKITLTHEVGHMFNLFHTFNGDGTNVTIPGPHFCPADTACSDNGDRVCDTPPHKQGDYGLTNPCTPNGIWDNSRYNFMSYSFVYSGNFTIGNMRFTQGQKDRARAVLLAIAYHPYVFSNGCTPVTLNDAAIQSVSYPLQTTYTYECIAPYHLIPKVNVRNFGSNVLTSVVINYKLDNGVLNFYEWNGILGSNASTQVTLPAIEIANGNHNLLMYISNPNHLQDGYINNDSLSFDFNYKSIPKLELKGDVTNVSCFGGQDGMASVFAKTKVEIKEDWETSTDWNIVNGSEVNHWVIGSATANGGNKSIYISKDNTNNTYNTYTSSIVHFYKDFYFPPGATNIKIKFDWKGEGEFSNVPGGVDYMRVFLIPTDQVVQPLFQILSPPYLGSYHSQATYTTDSITGIDNIAGSSKRLVFSWRNNYDYGSQAPASVDNIIVSYELPNTYSYIWNSNPLQAEANLLNLSANEYQVSVSDDNGCSASLSLNVLQPDPIQATITANGPTTFCHGGQVVLSANDAEHFMWNNGSTTQDIVVESSGDYVVTITDANGCTAVSSVTSVHVNDQILSTILASGPTTFCQGENVMLKSELASTYLWNTGATTQEINVAISGNYQVTITDINGCIGISPVTAVIVHELPIAEIGASSETAFCQGNSVILSSNPAISYLWNDGSIDQQINVATSGQFIVTITDENGCNGISNPVLVTVNQVPPMPEPIVGESSAVCANSIKQYSVPLVNNTYYHWSAPLGTNIIQGQATNQITLQFGPSFKNGTLSVVMYNECGLSPVRKLVINSVPTIPISISGSAYSNCNTTSVYKTNKIIGASAYTWSTNILGAVINSNPSPGDTMMTISFPLFTTGTISVVAVNSCGSSPVRTINVFGTPPAASKIFGVTNPCLGTLQNYYIAKIPGATSYEWTVPQGCVITSGANTNIIQVFIGNSAGDITVSGVNACGIGAPKKLSLPLPCSSLTSRRLVSPALNIFPNPTSGTIQISFIGLEAAVGKMQFINIEGIVLDSKTVEYSKGLNELSYDLSPFGKGVYLIQFISKHETQTVKVIND</sequence>
<dbReference type="AlphaFoldDB" id="A0A9D7S9R3"/>
<feature type="domain" description="PKD-like" evidence="11">
    <location>
        <begin position="1008"/>
        <end position="1091"/>
    </location>
</feature>
<evidence type="ECO:0000313" key="13">
    <source>
        <dbReference type="Proteomes" id="UP000808349"/>
    </source>
</evidence>
<dbReference type="InterPro" id="IPR045829">
    <property type="entry name" value="PKD_6"/>
</dbReference>
<dbReference type="PANTHER" id="PTHR47466:SF1">
    <property type="entry name" value="METALLOPROTEASE MEP1 (AFU_ORTHOLOGUE AFUA_1G07730)-RELATED"/>
    <property type="match status" value="1"/>
</dbReference>
<comment type="similarity">
    <text evidence="1">Belongs to the peptidase M43B family.</text>
</comment>
<dbReference type="Pfam" id="PF19408">
    <property type="entry name" value="PKD_6"/>
    <property type="match status" value="3"/>
</dbReference>
<keyword evidence="7" id="KW-0482">Metalloprotease</keyword>
<gene>
    <name evidence="12" type="ORF">IPO85_10850</name>
</gene>
<dbReference type="EMBL" id="JADKFW010000007">
    <property type="protein sequence ID" value="MBK9717989.1"/>
    <property type="molecule type" value="Genomic_DNA"/>
</dbReference>
<evidence type="ECO:0000256" key="5">
    <source>
        <dbReference type="ARBA" id="ARBA00022801"/>
    </source>
</evidence>
<keyword evidence="6" id="KW-0862">Zinc</keyword>
<feature type="domain" description="PKD-like" evidence="11">
    <location>
        <begin position="1095"/>
        <end position="1172"/>
    </location>
</feature>
<dbReference type="InterPro" id="IPR026444">
    <property type="entry name" value="Secre_tail"/>
</dbReference>
<evidence type="ECO:0000256" key="1">
    <source>
        <dbReference type="ARBA" id="ARBA00008721"/>
    </source>
</evidence>
<evidence type="ECO:0000256" key="2">
    <source>
        <dbReference type="ARBA" id="ARBA00022670"/>
    </source>
</evidence>
<proteinExistence type="inferred from homology"/>
<evidence type="ECO:0000256" key="7">
    <source>
        <dbReference type="ARBA" id="ARBA00023049"/>
    </source>
</evidence>
<comment type="caution">
    <text evidence="12">The sequence shown here is derived from an EMBL/GenBank/DDBJ whole genome shotgun (WGS) entry which is preliminary data.</text>
</comment>
<dbReference type="NCBIfam" id="TIGR04183">
    <property type="entry name" value="Por_Secre_tail"/>
    <property type="match status" value="1"/>
</dbReference>
<evidence type="ECO:0000313" key="12">
    <source>
        <dbReference type="EMBL" id="MBK9717989.1"/>
    </source>
</evidence>
<dbReference type="InterPro" id="IPR008754">
    <property type="entry name" value="Peptidase_M43"/>
</dbReference>
<dbReference type="GO" id="GO:0006508">
    <property type="term" value="P:proteolysis"/>
    <property type="evidence" value="ECO:0007669"/>
    <property type="project" value="UniProtKB-KW"/>
</dbReference>
<keyword evidence="3" id="KW-0479">Metal-binding</keyword>
<evidence type="ECO:0000259" key="10">
    <source>
        <dbReference type="Pfam" id="PF18962"/>
    </source>
</evidence>
<feature type="domain" description="Peptidase M43 pregnancy-associated plasma-A" evidence="9">
    <location>
        <begin position="172"/>
        <end position="322"/>
    </location>
</feature>
<feature type="domain" description="PKD-like" evidence="11">
    <location>
        <begin position="923"/>
        <end position="1002"/>
    </location>
</feature>
<evidence type="ECO:0000256" key="3">
    <source>
        <dbReference type="ARBA" id="ARBA00022723"/>
    </source>
</evidence>
<dbReference type="Proteomes" id="UP000808349">
    <property type="component" value="Unassembled WGS sequence"/>
</dbReference>
<evidence type="ECO:0000256" key="4">
    <source>
        <dbReference type="ARBA" id="ARBA00022729"/>
    </source>
</evidence>
<dbReference type="PANTHER" id="PTHR47466">
    <property type="match status" value="1"/>
</dbReference>
<dbReference type="GO" id="GO:0046872">
    <property type="term" value="F:metal ion binding"/>
    <property type="evidence" value="ECO:0007669"/>
    <property type="project" value="UniProtKB-KW"/>
</dbReference>
<dbReference type="GO" id="GO:0008237">
    <property type="term" value="F:metallopeptidase activity"/>
    <property type="evidence" value="ECO:0007669"/>
    <property type="project" value="UniProtKB-KW"/>
</dbReference>
<dbReference type="Pfam" id="PF05572">
    <property type="entry name" value="Peptidase_M43"/>
    <property type="match status" value="1"/>
</dbReference>
<keyword evidence="5" id="KW-0378">Hydrolase</keyword>
<dbReference type="Gene3D" id="3.40.390.10">
    <property type="entry name" value="Collagenase (Catalytic Domain)"/>
    <property type="match status" value="1"/>
</dbReference>
<evidence type="ECO:0000259" key="11">
    <source>
        <dbReference type="Pfam" id="PF19408"/>
    </source>
</evidence>
<accession>A0A9D7S9R3</accession>
<name>A0A9D7S9R3_9BACT</name>
<dbReference type="SUPFAM" id="SSF55486">
    <property type="entry name" value="Metalloproteases ('zincins'), catalytic domain"/>
    <property type="match status" value="1"/>
</dbReference>
<evidence type="ECO:0000256" key="8">
    <source>
        <dbReference type="ARBA" id="ARBA00023157"/>
    </source>
</evidence>
<keyword evidence="8" id="KW-1015">Disulfide bond</keyword>
<dbReference type="Pfam" id="PF18962">
    <property type="entry name" value="Por_Secre_tail"/>
    <property type="match status" value="1"/>
</dbReference>
<evidence type="ECO:0000259" key="9">
    <source>
        <dbReference type="Pfam" id="PF05572"/>
    </source>
</evidence>
<feature type="domain" description="Secretion system C-terminal sorting" evidence="10">
    <location>
        <begin position="1193"/>
        <end position="1268"/>
    </location>
</feature>